<proteinExistence type="predicted"/>
<dbReference type="Proteomes" id="UP000075243">
    <property type="component" value="Chromosome 11"/>
</dbReference>
<evidence type="ECO:0000313" key="1">
    <source>
        <dbReference type="EMBL" id="KYP57457.1"/>
    </source>
</evidence>
<dbReference type="Gramene" id="C.cajan_03641.t">
    <property type="protein sequence ID" value="C.cajan_03641.t.cds1"/>
    <property type="gene ID" value="C.cajan_03641"/>
</dbReference>
<sequence>MVKRLSISEVLEIVHDLVLLLGVHGQRVKRARVFERDGFPRMAPGVEGATSGIGVE</sequence>
<accession>A0A151SRK7</accession>
<dbReference type="AlphaFoldDB" id="A0A151SRK7"/>
<dbReference type="EMBL" id="CM003613">
    <property type="protein sequence ID" value="KYP57457.1"/>
    <property type="molecule type" value="Genomic_DNA"/>
</dbReference>
<keyword evidence="2" id="KW-1185">Reference proteome</keyword>
<protein>
    <submittedName>
        <fullName evidence="1">Uncharacterized protein</fullName>
    </submittedName>
</protein>
<gene>
    <name evidence="1" type="ORF">KK1_003721</name>
</gene>
<evidence type="ECO:0000313" key="2">
    <source>
        <dbReference type="Proteomes" id="UP000075243"/>
    </source>
</evidence>
<organism evidence="1 2">
    <name type="scientific">Cajanus cajan</name>
    <name type="common">Pigeon pea</name>
    <name type="synonym">Cajanus indicus</name>
    <dbReference type="NCBI Taxonomy" id="3821"/>
    <lineage>
        <taxon>Eukaryota</taxon>
        <taxon>Viridiplantae</taxon>
        <taxon>Streptophyta</taxon>
        <taxon>Embryophyta</taxon>
        <taxon>Tracheophyta</taxon>
        <taxon>Spermatophyta</taxon>
        <taxon>Magnoliopsida</taxon>
        <taxon>eudicotyledons</taxon>
        <taxon>Gunneridae</taxon>
        <taxon>Pentapetalae</taxon>
        <taxon>rosids</taxon>
        <taxon>fabids</taxon>
        <taxon>Fabales</taxon>
        <taxon>Fabaceae</taxon>
        <taxon>Papilionoideae</taxon>
        <taxon>50 kb inversion clade</taxon>
        <taxon>NPAAA clade</taxon>
        <taxon>indigoferoid/millettioid clade</taxon>
        <taxon>Phaseoleae</taxon>
        <taxon>Cajanus</taxon>
    </lineage>
</organism>
<name>A0A151SRK7_CAJCA</name>
<reference evidence="1 2" key="1">
    <citation type="journal article" date="2012" name="Nat. Biotechnol.">
        <title>Draft genome sequence of pigeonpea (Cajanus cajan), an orphan legume crop of resource-poor farmers.</title>
        <authorList>
            <person name="Varshney R.K."/>
            <person name="Chen W."/>
            <person name="Li Y."/>
            <person name="Bharti A.K."/>
            <person name="Saxena R.K."/>
            <person name="Schlueter J.A."/>
            <person name="Donoghue M.T."/>
            <person name="Azam S."/>
            <person name="Fan G."/>
            <person name="Whaley A.M."/>
            <person name="Farmer A.D."/>
            <person name="Sheridan J."/>
            <person name="Iwata A."/>
            <person name="Tuteja R."/>
            <person name="Penmetsa R.V."/>
            <person name="Wu W."/>
            <person name="Upadhyaya H.D."/>
            <person name="Yang S.P."/>
            <person name="Shah T."/>
            <person name="Saxena K.B."/>
            <person name="Michael T."/>
            <person name="McCombie W.R."/>
            <person name="Yang B."/>
            <person name="Zhang G."/>
            <person name="Yang H."/>
            <person name="Wang J."/>
            <person name="Spillane C."/>
            <person name="Cook D.R."/>
            <person name="May G.D."/>
            <person name="Xu X."/>
            <person name="Jackson S.A."/>
        </authorList>
    </citation>
    <scope>NUCLEOTIDE SEQUENCE [LARGE SCALE GENOMIC DNA]</scope>
    <source>
        <strain evidence="2">cv. Asha</strain>
    </source>
</reference>